<comment type="caution">
    <text evidence="1">The sequence shown here is derived from an EMBL/GenBank/DDBJ whole genome shotgun (WGS) entry which is preliminary data.</text>
</comment>
<dbReference type="EMBL" id="JAVDXQ010000001">
    <property type="protein sequence ID" value="MDR7295300.1"/>
    <property type="molecule type" value="Genomic_DNA"/>
</dbReference>
<evidence type="ECO:0000313" key="1">
    <source>
        <dbReference type="EMBL" id="MDR7295300.1"/>
    </source>
</evidence>
<reference evidence="1 2" key="1">
    <citation type="submission" date="2023-07" db="EMBL/GenBank/DDBJ databases">
        <title>Sorghum-associated microbial communities from plants grown in Nebraska, USA.</title>
        <authorList>
            <person name="Schachtman D."/>
        </authorList>
    </citation>
    <scope>NUCLEOTIDE SEQUENCE [LARGE SCALE GENOMIC DNA]</scope>
    <source>
        <strain evidence="1 2">BE310</strain>
    </source>
</reference>
<dbReference type="RefSeq" id="WP_310341518.1">
    <property type="nucleotide sequence ID" value="NZ_JAVDXQ010000001.1"/>
</dbReference>
<organism evidence="1 2">
    <name type="scientific">Pelomonas aquatica</name>
    <dbReference type="NCBI Taxonomy" id="431058"/>
    <lineage>
        <taxon>Bacteria</taxon>
        <taxon>Pseudomonadati</taxon>
        <taxon>Pseudomonadota</taxon>
        <taxon>Betaproteobacteria</taxon>
        <taxon>Burkholderiales</taxon>
        <taxon>Sphaerotilaceae</taxon>
        <taxon>Roseateles</taxon>
    </lineage>
</organism>
<dbReference type="Proteomes" id="UP001180536">
    <property type="component" value="Unassembled WGS sequence"/>
</dbReference>
<sequence>MKTVGYIFNCRTPRVAGFSFEDWVGVYFCDLKEPMRFTTLERATGYAHEQWLELQSPPLDYLQKEWWWPLDEEDWTEVKYRMAQLDGRKGFS</sequence>
<protein>
    <submittedName>
        <fullName evidence="1">Uncharacterized protein</fullName>
    </submittedName>
</protein>
<evidence type="ECO:0000313" key="2">
    <source>
        <dbReference type="Proteomes" id="UP001180536"/>
    </source>
</evidence>
<keyword evidence="2" id="KW-1185">Reference proteome</keyword>
<proteinExistence type="predicted"/>
<accession>A0ABU1Z3X1</accession>
<gene>
    <name evidence="1" type="ORF">J2X16_000621</name>
</gene>
<name>A0ABU1Z3X1_9BURK</name>